<organism evidence="1 2">
    <name type="scientific">Amphiprion percula</name>
    <name type="common">Orange clownfish</name>
    <name type="synonym">Lutjanus percula</name>
    <dbReference type="NCBI Taxonomy" id="161767"/>
    <lineage>
        <taxon>Eukaryota</taxon>
        <taxon>Metazoa</taxon>
        <taxon>Chordata</taxon>
        <taxon>Craniata</taxon>
        <taxon>Vertebrata</taxon>
        <taxon>Euteleostomi</taxon>
        <taxon>Actinopterygii</taxon>
        <taxon>Neopterygii</taxon>
        <taxon>Teleostei</taxon>
        <taxon>Neoteleostei</taxon>
        <taxon>Acanthomorphata</taxon>
        <taxon>Ovalentaria</taxon>
        <taxon>Pomacentridae</taxon>
        <taxon>Amphiprion</taxon>
    </lineage>
</organism>
<evidence type="ECO:0000313" key="2">
    <source>
        <dbReference type="Proteomes" id="UP000265080"/>
    </source>
</evidence>
<evidence type="ECO:0000313" key="1">
    <source>
        <dbReference type="Ensembl" id="ENSAPEP00000032600.1"/>
    </source>
</evidence>
<dbReference type="Ensembl" id="ENSAPET00000033463.1">
    <property type="protein sequence ID" value="ENSAPEP00000032600.1"/>
    <property type="gene ID" value="ENSAPEG00000023162.1"/>
</dbReference>
<name>A0A3P8U217_AMPPE</name>
<protein>
    <submittedName>
        <fullName evidence="1">Uncharacterized protein</fullName>
    </submittedName>
</protein>
<dbReference type="GeneTree" id="ENSGT00940000181419"/>
<sequence length="62" mass="7283">FVLGDTGKKKNRHCDVLELFEMPVIKQSGGKPETESISSKYRYSHLMETERRLWCNNLLLQK</sequence>
<keyword evidence="2" id="KW-1185">Reference proteome</keyword>
<accession>A0A3P8U217</accession>
<dbReference type="AlphaFoldDB" id="A0A3P8U217"/>
<reference evidence="1" key="2">
    <citation type="submission" date="2025-08" db="UniProtKB">
        <authorList>
            <consortium name="Ensembl"/>
        </authorList>
    </citation>
    <scope>IDENTIFICATION</scope>
</reference>
<proteinExistence type="predicted"/>
<reference evidence="1" key="3">
    <citation type="submission" date="2025-09" db="UniProtKB">
        <authorList>
            <consortium name="Ensembl"/>
        </authorList>
    </citation>
    <scope>IDENTIFICATION</scope>
</reference>
<reference evidence="1 2" key="1">
    <citation type="submission" date="2018-03" db="EMBL/GenBank/DDBJ databases">
        <title>Finding Nemo's genes: A chromosome-scale reference assembly of the genome of the orange clownfish Amphiprion percula.</title>
        <authorList>
            <person name="Lehmann R."/>
        </authorList>
    </citation>
    <scope>NUCLEOTIDE SEQUENCE</scope>
</reference>
<dbReference type="Proteomes" id="UP000265080">
    <property type="component" value="Chromosome 11"/>
</dbReference>